<organism evidence="1 2">
    <name type="scientific">Apiospora saccharicola</name>
    <dbReference type="NCBI Taxonomy" id="335842"/>
    <lineage>
        <taxon>Eukaryota</taxon>
        <taxon>Fungi</taxon>
        <taxon>Dikarya</taxon>
        <taxon>Ascomycota</taxon>
        <taxon>Pezizomycotina</taxon>
        <taxon>Sordariomycetes</taxon>
        <taxon>Xylariomycetidae</taxon>
        <taxon>Amphisphaeriales</taxon>
        <taxon>Apiosporaceae</taxon>
        <taxon>Apiospora</taxon>
    </lineage>
</organism>
<comment type="caution">
    <text evidence="1">The sequence shown here is derived from an EMBL/GenBank/DDBJ whole genome shotgun (WGS) entry which is preliminary data.</text>
</comment>
<accession>A0ABR1TK01</accession>
<name>A0ABR1TK01_9PEZI</name>
<proteinExistence type="predicted"/>
<gene>
    <name evidence="1" type="ORF">PG996_014330</name>
</gene>
<dbReference type="EMBL" id="JAQQWM010000009">
    <property type="protein sequence ID" value="KAK8046266.1"/>
    <property type="molecule type" value="Genomic_DNA"/>
</dbReference>
<protein>
    <submittedName>
        <fullName evidence="1">Uncharacterized protein</fullName>
    </submittedName>
</protein>
<evidence type="ECO:0000313" key="1">
    <source>
        <dbReference type="EMBL" id="KAK8046266.1"/>
    </source>
</evidence>
<keyword evidence="2" id="KW-1185">Reference proteome</keyword>
<sequence length="68" mass="8101">MKELYKRYLAMTVCRYRDEVARLVRDKRIEHVSMTSNLLHIVSVATLRHRDRNTLSPPHECLALTHRV</sequence>
<dbReference type="Proteomes" id="UP001446871">
    <property type="component" value="Unassembled WGS sequence"/>
</dbReference>
<reference evidence="1 2" key="1">
    <citation type="submission" date="2023-01" db="EMBL/GenBank/DDBJ databases">
        <title>Analysis of 21 Apiospora genomes using comparative genomics revels a genus with tremendous synthesis potential of carbohydrate active enzymes and secondary metabolites.</title>
        <authorList>
            <person name="Sorensen T."/>
        </authorList>
    </citation>
    <scope>NUCLEOTIDE SEQUENCE [LARGE SCALE GENOMIC DNA]</scope>
    <source>
        <strain evidence="1 2">CBS 83171</strain>
    </source>
</reference>
<evidence type="ECO:0000313" key="2">
    <source>
        <dbReference type="Proteomes" id="UP001446871"/>
    </source>
</evidence>